<evidence type="ECO:0000256" key="10">
    <source>
        <dbReference type="ARBA" id="ARBA00022777"/>
    </source>
</evidence>
<gene>
    <name evidence="16 17" type="primary">coaX</name>
    <name evidence="17" type="ORF">GCM10007047_18700</name>
</gene>
<accession>A0A8J3DHW8</accession>
<comment type="subcellular location">
    <subcellularLocation>
        <location evidence="3 16">Cytoplasm</location>
    </subcellularLocation>
</comment>
<evidence type="ECO:0000256" key="5">
    <source>
        <dbReference type="ARBA" id="ARBA00011738"/>
    </source>
</evidence>
<feature type="binding site" evidence="16">
    <location>
        <position position="175"/>
    </location>
    <ligand>
        <name>substrate</name>
    </ligand>
</feature>
<evidence type="ECO:0000256" key="15">
    <source>
        <dbReference type="ARBA" id="ARBA00040883"/>
    </source>
</evidence>
<evidence type="ECO:0000256" key="1">
    <source>
        <dbReference type="ARBA" id="ARBA00001206"/>
    </source>
</evidence>
<dbReference type="Gene3D" id="3.30.420.40">
    <property type="match status" value="2"/>
</dbReference>
<dbReference type="GO" id="GO:0046872">
    <property type="term" value="F:metal ion binding"/>
    <property type="evidence" value="ECO:0007669"/>
    <property type="project" value="UniProtKB-KW"/>
</dbReference>
<feature type="binding site" evidence="16">
    <location>
        <begin position="8"/>
        <end position="15"/>
    </location>
    <ligand>
        <name>ATP</name>
        <dbReference type="ChEBI" id="CHEBI:30616"/>
    </ligand>
</feature>
<sequence>MDEILVIDIGNTSVHWAVAKGNTLANRGDVPRTELLAALPDLLATTSGPVSWCSVVPAAGEALAKALSTAIRPAWQLTCDDTPGLPISYPHPEQIGQDRLANAIGAQLLVDAPAVVIDMGTATTFDLVTEQQGYIGGIIAPGIATMTEYLHEKTALLPRLDTTDLDLAPRIGRSTVEAMNVGCARGYPGMIRALLVGVREEYAALGERDPTVLLTGGAARGFLREALSEYRAEPDLTLLGLAEAQRRRN</sequence>
<keyword evidence="16" id="KW-0479">Metal-binding</keyword>
<dbReference type="InterPro" id="IPR043129">
    <property type="entry name" value="ATPase_NBD"/>
</dbReference>
<evidence type="ECO:0000256" key="7">
    <source>
        <dbReference type="ARBA" id="ARBA00022490"/>
    </source>
</evidence>
<dbReference type="GO" id="GO:0004594">
    <property type="term" value="F:pantothenate kinase activity"/>
    <property type="evidence" value="ECO:0007669"/>
    <property type="project" value="UniProtKB-UniRule"/>
</dbReference>
<comment type="catalytic activity">
    <reaction evidence="1 16">
        <text>(R)-pantothenate + ATP = (R)-4'-phosphopantothenate + ADP + H(+)</text>
        <dbReference type="Rhea" id="RHEA:16373"/>
        <dbReference type="ChEBI" id="CHEBI:10986"/>
        <dbReference type="ChEBI" id="CHEBI:15378"/>
        <dbReference type="ChEBI" id="CHEBI:29032"/>
        <dbReference type="ChEBI" id="CHEBI:30616"/>
        <dbReference type="ChEBI" id="CHEBI:456216"/>
        <dbReference type="EC" id="2.7.1.33"/>
    </reaction>
</comment>
<dbReference type="Pfam" id="PF03309">
    <property type="entry name" value="Pan_kinase"/>
    <property type="match status" value="1"/>
</dbReference>
<keyword evidence="7 16" id="KW-0963">Cytoplasm</keyword>
<evidence type="ECO:0000256" key="3">
    <source>
        <dbReference type="ARBA" id="ARBA00004496"/>
    </source>
</evidence>
<evidence type="ECO:0000256" key="2">
    <source>
        <dbReference type="ARBA" id="ARBA00001958"/>
    </source>
</evidence>
<dbReference type="RefSeq" id="WP_189514409.1">
    <property type="nucleotide sequence ID" value="NZ_BMXG01000010.1"/>
</dbReference>
<keyword evidence="8 16" id="KW-0808">Transferase</keyword>
<evidence type="ECO:0000256" key="11">
    <source>
        <dbReference type="ARBA" id="ARBA00022840"/>
    </source>
</evidence>
<dbReference type="InterPro" id="IPR004619">
    <property type="entry name" value="Type_III_PanK"/>
</dbReference>
<keyword evidence="10 16" id="KW-0418">Kinase</keyword>
<evidence type="ECO:0000256" key="9">
    <source>
        <dbReference type="ARBA" id="ARBA00022741"/>
    </source>
</evidence>
<keyword evidence="18" id="KW-1185">Reference proteome</keyword>
<evidence type="ECO:0000256" key="13">
    <source>
        <dbReference type="ARBA" id="ARBA00022993"/>
    </source>
</evidence>
<dbReference type="PANTHER" id="PTHR34265:SF1">
    <property type="entry name" value="TYPE III PANTOTHENATE KINASE"/>
    <property type="match status" value="1"/>
</dbReference>
<comment type="cofactor">
    <cofactor evidence="2">
        <name>K(+)</name>
        <dbReference type="ChEBI" id="CHEBI:29103"/>
    </cofactor>
</comment>
<dbReference type="NCBIfam" id="TIGR00671">
    <property type="entry name" value="baf"/>
    <property type="match status" value="1"/>
</dbReference>
<dbReference type="PANTHER" id="PTHR34265">
    <property type="entry name" value="TYPE III PANTOTHENATE KINASE"/>
    <property type="match status" value="1"/>
</dbReference>
<comment type="caution">
    <text evidence="17">The sequence shown here is derived from an EMBL/GenBank/DDBJ whole genome shotgun (WGS) entry which is preliminary data.</text>
</comment>
<dbReference type="GO" id="GO:0005524">
    <property type="term" value="F:ATP binding"/>
    <property type="evidence" value="ECO:0007669"/>
    <property type="project" value="UniProtKB-UniRule"/>
</dbReference>
<proteinExistence type="inferred from homology"/>
<feature type="binding site" evidence="16">
    <location>
        <begin position="96"/>
        <end position="99"/>
    </location>
    <ligand>
        <name>substrate</name>
    </ligand>
</feature>
<dbReference type="EMBL" id="BMXG01000010">
    <property type="protein sequence ID" value="GHC02404.1"/>
    <property type="molecule type" value="Genomic_DNA"/>
</dbReference>
<dbReference type="AlphaFoldDB" id="A0A8J3DHW8"/>
<feature type="binding site" evidence="16">
    <location>
        <position position="121"/>
    </location>
    <ligand>
        <name>ATP</name>
        <dbReference type="ChEBI" id="CHEBI:30616"/>
    </ligand>
</feature>
<name>A0A8J3DHW8_9BACT</name>
<organism evidence="17 18">
    <name type="scientific">Cerasicoccus arenae</name>
    <dbReference type="NCBI Taxonomy" id="424488"/>
    <lineage>
        <taxon>Bacteria</taxon>
        <taxon>Pseudomonadati</taxon>
        <taxon>Verrucomicrobiota</taxon>
        <taxon>Opitutia</taxon>
        <taxon>Puniceicoccales</taxon>
        <taxon>Cerasicoccaceae</taxon>
        <taxon>Cerasicoccus</taxon>
    </lineage>
</organism>
<keyword evidence="12 16" id="KW-0630">Potassium</keyword>
<evidence type="ECO:0000256" key="14">
    <source>
        <dbReference type="ARBA" id="ARBA00038036"/>
    </source>
</evidence>
<dbReference type="CDD" id="cd24015">
    <property type="entry name" value="ASKHA_NBD_PanK-III"/>
    <property type="match status" value="1"/>
</dbReference>
<dbReference type="SUPFAM" id="SSF53067">
    <property type="entry name" value="Actin-like ATPase domain"/>
    <property type="match status" value="2"/>
</dbReference>
<feature type="active site" description="Proton acceptor" evidence="16">
    <location>
        <position position="98"/>
    </location>
</feature>
<evidence type="ECO:0000256" key="6">
    <source>
        <dbReference type="ARBA" id="ARBA00012102"/>
    </source>
</evidence>
<evidence type="ECO:0000256" key="16">
    <source>
        <dbReference type="HAMAP-Rule" id="MF_01274"/>
    </source>
</evidence>
<evidence type="ECO:0000256" key="4">
    <source>
        <dbReference type="ARBA" id="ARBA00005225"/>
    </source>
</evidence>
<keyword evidence="9 16" id="KW-0547">Nucleotide-binding</keyword>
<dbReference type="EC" id="2.7.1.33" evidence="6 16"/>
<keyword evidence="11 16" id="KW-0067">ATP-binding</keyword>
<reference evidence="17" key="1">
    <citation type="journal article" date="2014" name="Int. J. Syst. Evol. Microbiol.">
        <title>Complete genome sequence of Corynebacterium casei LMG S-19264T (=DSM 44701T), isolated from a smear-ripened cheese.</title>
        <authorList>
            <consortium name="US DOE Joint Genome Institute (JGI-PGF)"/>
            <person name="Walter F."/>
            <person name="Albersmeier A."/>
            <person name="Kalinowski J."/>
            <person name="Ruckert C."/>
        </authorList>
    </citation>
    <scope>NUCLEOTIDE SEQUENCE</scope>
    <source>
        <strain evidence="17">KCTC 12870</strain>
    </source>
</reference>
<comment type="subunit">
    <text evidence="5 16">Homodimer.</text>
</comment>
<evidence type="ECO:0000256" key="12">
    <source>
        <dbReference type="ARBA" id="ARBA00022958"/>
    </source>
</evidence>
<dbReference type="GO" id="GO:0015937">
    <property type="term" value="P:coenzyme A biosynthetic process"/>
    <property type="evidence" value="ECO:0007669"/>
    <property type="project" value="UniProtKB-UniRule"/>
</dbReference>
<feature type="binding site" evidence="16">
    <location>
        <position position="118"/>
    </location>
    <ligand>
        <name>K(+)</name>
        <dbReference type="ChEBI" id="CHEBI:29103"/>
    </ligand>
</feature>
<reference evidence="17" key="2">
    <citation type="submission" date="2020-09" db="EMBL/GenBank/DDBJ databases">
        <authorList>
            <person name="Sun Q."/>
            <person name="Kim S."/>
        </authorList>
    </citation>
    <scope>NUCLEOTIDE SEQUENCE</scope>
    <source>
        <strain evidence="17">KCTC 12870</strain>
    </source>
</reference>
<dbReference type="UniPathway" id="UPA00241">
    <property type="reaction ID" value="UER00352"/>
</dbReference>
<evidence type="ECO:0000313" key="17">
    <source>
        <dbReference type="EMBL" id="GHC02404.1"/>
    </source>
</evidence>
<comment type="similarity">
    <text evidence="14 16">Belongs to the type III pantothenate kinase family.</text>
</comment>
<evidence type="ECO:0000256" key="8">
    <source>
        <dbReference type="ARBA" id="ARBA00022679"/>
    </source>
</evidence>
<comment type="function">
    <text evidence="16">Catalyzes the phosphorylation of pantothenate (Pan), the first step in CoA biosynthesis.</text>
</comment>
<protein>
    <recommendedName>
        <fullName evidence="15 16">Type III pantothenate kinase</fullName>
        <ecNumber evidence="6 16">2.7.1.33</ecNumber>
    </recommendedName>
    <alternativeName>
        <fullName evidence="16">PanK-III</fullName>
    </alternativeName>
    <alternativeName>
        <fullName evidence="16">Pantothenic acid kinase</fullName>
    </alternativeName>
</protein>
<comment type="cofactor">
    <cofactor evidence="16">
        <name>NH4(+)</name>
        <dbReference type="ChEBI" id="CHEBI:28938"/>
    </cofactor>
    <cofactor evidence="16">
        <name>K(+)</name>
        <dbReference type="ChEBI" id="CHEBI:29103"/>
    </cofactor>
    <text evidence="16">A monovalent cation. Ammonium or potassium.</text>
</comment>
<dbReference type="Proteomes" id="UP000642829">
    <property type="component" value="Unassembled WGS sequence"/>
</dbReference>
<keyword evidence="13 16" id="KW-0173">Coenzyme A biosynthesis</keyword>
<dbReference type="GO" id="GO:0005737">
    <property type="term" value="C:cytoplasm"/>
    <property type="evidence" value="ECO:0007669"/>
    <property type="project" value="UniProtKB-SubCell"/>
</dbReference>
<evidence type="ECO:0000313" key="18">
    <source>
        <dbReference type="Proteomes" id="UP000642829"/>
    </source>
</evidence>
<feature type="binding site" evidence="16">
    <location>
        <position position="89"/>
    </location>
    <ligand>
        <name>substrate</name>
    </ligand>
</feature>
<dbReference type="HAMAP" id="MF_01274">
    <property type="entry name" value="Pantothen_kinase_3"/>
    <property type="match status" value="1"/>
</dbReference>
<comment type="pathway">
    <text evidence="4 16">Cofactor biosynthesis; coenzyme A biosynthesis; CoA from (R)-pantothenate: step 1/5.</text>
</comment>